<dbReference type="Proteomes" id="UP001302745">
    <property type="component" value="Unassembled WGS sequence"/>
</dbReference>
<feature type="region of interest" description="Disordered" evidence="1">
    <location>
        <begin position="1"/>
        <end position="99"/>
    </location>
</feature>
<gene>
    <name evidence="2" type="ORF">C8A00DRAFT_34561</name>
</gene>
<feature type="compositionally biased region" description="Low complexity" evidence="1">
    <location>
        <begin position="84"/>
        <end position="99"/>
    </location>
</feature>
<evidence type="ECO:0000313" key="3">
    <source>
        <dbReference type="Proteomes" id="UP001302745"/>
    </source>
</evidence>
<reference evidence="2" key="1">
    <citation type="journal article" date="2023" name="Mol. Phylogenet. Evol.">
        <title>Genome-scale phylogeny and comparative genomics of the fungal order Sordariales.</title>
        <authorList>
            <person name="Hensen N."/>
            <person name="Bonometti L."/>
            <person name="Westerberg I."/>
            <person name="Brannstrom I.O."/>
            <person name="Guillou S."/>
            <person name="Cros-Aarteil S."/>
            <person name="Calhoun S."/>
            <person name="Haridas S."/>
            <person name="Kuo A."/>
            <person name="Mondo S."/>
            <person name="Pangilinan J."/>
            <person name="Riley R."/>
            <person name="LaButti K."/>
            <person name="Andreopoulos B."/>
            <person name="Lipzen A."/>
            <person name="Chen C."/>
            <person name="Yan M."/>
            <person name="Daum C."/>
            <person name="Ng V."/>
            <person name="Clum A."/>
            <person name="Steindorff A."/>
            <person name="Ohm R.A."/>
            <person name="Martin F."/>
            <person name="Silar P."/>
            <person name="Natvig D.O."/>
            <person name="Lalanne C."/>
            <person name="Gautier V."/>
            <person name="Ament-Velasquez S.L."/>
            <person name="Kruys A."/>
            <person name="Hutchinson M.I."/>
            <person name="Powell A.J."/>
            <person name="Barry K."/>
            <person name="Miller A.N."/>
            <person name="Grigoriev I.V."/>
            <person name="Debuchy R."/>
            <person name="Gladieux P."/>
            <person name="Hiltunen Thoren M."/>
            <person name="Johannesson H."/>
        </authorList>
    </citation>
    <scope>NUCLEOTIDE SEQUENCE</scope>
    <source>
        <strain evidence="2">CBS 538.74</strain>
    </source>
</reference>
<dbReference type="AlphaFoldDB" id="A0AAN6VKY3"/>
<keyword evidence="3" id="KW-1185">Reference proteome</keyword>
<feature type="compositionally biased region" description="Basic residues" evidence="1">
    <location>
        <begin position="44"/>
        <end position="58"/>
    </location>
</feature>
<evidence type="ECO:0000256" key="1">
    <source>
        <dbReference type="SAM" id="MobiDB-lite"/>
    </source>
</evidence>
<feature type="compositionally biased region" description="Low complexity" evidence="1">
    <location>
        <begin position="24"/>
        <end position="42"/>
    </location>
</feature>
<organism evidence="2 3">
    <name type="scientific">Chaetomidium leptoderma</name>
    <dbReference type="NCBI Taxonomy" id="669021"/>
    <lineage>
        <taxon>Eukaryota</taxon>
        <taxon>Fungi</taxon>
        <taxon>Dikarya</taxon>
        <taxon>Ascomycota</taxon>
        <taxon>Pezizomycotina</taxon>
        <taxon>Sordariomycetes</taxon>
        <taxon>Sordariomycetidae</taxon>
        <taxon>Sordariales</taxon>
        <taxon>Chaetomiaceae</taxon>
        <taxon>Chaetomidium</taxon>
    </lineage>
</organism>
<sequence>MLRPSLPRKCKATRSPGLSVANVPASTPKKPTNPKKSSNPKKPANPKHPKSHSRRTQPAKRAVSYSTKKTQNHATMPEQPSVPRPAAAASPADGAGAIPMEKSPIKKTQRPALTPGQPLVLQPDAAPRTTDGEGDIVMDQQEYNELLRGQGPVRRLTKARYEEMVQHRLTSCFHGMLAFHNVLHWDAVDTGFEAFQGHLLQVALDMTETVDWGTLDSETQESLKAWAPKAKEYLETPEGAKVMFEAWLWRILVDGVFNGPGDQPHWKPYIELQRIIEPLADLSPDALRSDQKETNFLEPLWRPIVADRLKMRPLLWRALTVELLRSARGETSRYAVESVVGLLREKLGRWLQPVKDGQHRWPTMDRDVNQLAAKAVEVDWYLHRIHTRWEFGFTDPETGSAHGFLYKKGNETRIEPHYISSDSRYQEGYPVDLVVSPSFSVWGDYTHPIGDWGAPGFRKPMVVAIDMLPNEDGEAGEAA</sequence>
<feature type="compositionally biased region" description="Basic residues" evidence="1">
    <location>
        <begin position="1"/>
        <end position="12"/>
    </location>
</feature>
<protein>
    <submittedName>
        <fullName evidence="2">Uncharacterized protein</fullName>
    </submittedName>
</protein>
<dbReference type="EMBL" id="MU856964">
    <property type="protein sequence ID" value="KAK4152711.1"/>
    <property type="molecule type" value="Genomic_DNA"/>
</dbReference>
<feature type="region of interest" description="Disordered" evidence="1">
    <location>
        <begin position="107"/>
        <end position="126"/>
    </location>
</feature>
<proteinExistence type="predicted"/>
<evidence type="ECO:0000313" key="2">
    <source>
        <dbReference type="EMBL" id="KAK4152711.1"/>
    </source>
</evidence>
<comment type="caution">
    <text evidence="2">The sequence shown here is derived from an EMBL/GenBank/DDBJ whole genome shotgun (WGS) entry which is preliminary data.</text>
</comment>
<accession>A0AAN6VKY3</accession>
<name>A0AAN6VKY3_9PEZI</name>
<reference evidence="2" key="2">
    <citation type="submission" date="2023-05" db="EMBL/GenBank/DDBJ databases">
        <authorList>
            <consortium name="Lawrence Berkeley National Laboratory"/>
            <person name="Steindorff A."/>
            <person name="Hensen N."/>
            <person name="Bonometti L."/>
            <person name="Westerberg I."/>
            <person name="Brannstrom I.O."/>
            <person name="Guillou S."/>
            <person name="Cros-Aarteil S."/>
            <person name="Calhoun S."/>
            <person name="Haridas S."/>
            <person name="Kuo A."/>
            <person name="Mondo S."/>
            <person name="Pangilinan J."/>
            <person name="Riley R."/>
            <person name="Labutti K."/>
            <person name="Andreopoulos B."/>
            <person name="Lipzen A."/>
            <person name="Chen C."/>
            <person name="Yanf M."/>
            <person name="Daum C."/>
            <person name="Ng V."/>
            <person name="Clum A."/>
            <person name="Ohm R."/>
            <person name="Martin F."/>
            <person name="Silar P."/>
            <person name="Natvig D."/>
            <person name="Lalanne C."/>
            <person name="Gautier V."/>
            <person name="Ament-Velasquez S.L."/>
            <person name="Kruys A."/>
            <person name="Hutchinson M.I."/>
            <person name="Powell A.J."/>
            <person name="Barry K."/>
            <person name="Miller A.N."/>
            <person name="Grigoriev I.V."/>
            <person name="Debuchy R."/>
            <person name="Gladieux P."/>
            <person name="Thoren M.H."/>
            <person name="Johannesson H."/>
        </authorList>
    </citation>
    <scope>NUCLEOTIDE SEQUENCE</scope>
    <source>
        <strain evidence="2">CBS 538.74</strain>
    </source>
</reference>
<feature type="compositionally biased region" description="Polar residues" evidence="1">
    <location>
        <begin position="64"/>
        <end position="74"/>
    </location>
</feature>